<reference evidence="3 4" key="1">
    <citation type="submission" date="2019-02" db="EMBL/GenBank/DDBJ databases">
        <title>Deep-cultivation of Planctomycetes and their phenomic and genomic characterization uncovers novel biology.</title>
        <authorList>
            <person name="Wiegand S."/>
            <person name="Jogler M."/>
            <person name="Boedeker C."/>
            <person name="Pinto D."/>
            <person name="Vollmers J."/>
            <person name="Rivas-Marin E."/>
            <person name="Kohn T."/>
            <person name="Peeters S.H."/>
            <person name="Heuer A."/>
            <person name="Rast P."/>
            <person name="Oberbeckmann S."/>
            <person name="Bunk B."/>
            <person name="Jeske O."/>
            <person name="Meyerdierks A."/>
            <person name="Storesund J.E."/>
            <person name="Kallscheuer N."/>
            <person name="Luecker S."/>
            <person name="Lage O.M."/>
            <person name="Pohl T."/>
            <person name="Merkel B.J."/>
            <person name="Hornburger P."/>
            <person name="Mueller R.-W."/>
            <person name="Bruemmer F."/>
            <person name="Labrenz M."/>
            <person name="Spormann A.M."/>
            <person name="Op den Camp H."/>
            <person name="Overmann J."/>
            <person name="Amann R."/>
            <person name="Jetten M.S.M."/>
            <person name="Mascher T."/>
            <person name="Medema M.H."/>
            <person name="Devos D.P."/>
            <person name="Kaster A.-K."/>
            <person name="Ovreas L."/>
            <person name="Rohde M."/>
            <person name="Galperin M.Y."/>
            <person name="Jogler C."/>
        </authorList>
    </citation>
    <scope>NUCLEOTIDE SEQUENCE [LARGE SCALE GENOMIC DNA]</scope>
    <source>
        <strain evidence="3 4">Pan181</strain>
    </source>
</reference>
<dbReference type="KEGG" id="amuc:Pan181_39940"/>
<protein>
    <submittedName>
        <fullName evidence="3">Linear gramicidin dehydrogenase LgrE</fullName>
        <ecNumber evidence="3">1.1.-.-</ecNumber>
    </submittedName>
</protein>
<evidence type="ECO:0000256" key="1">
    <source>
        <dbReference type="ARBA" id="ARBA00007169"/>
    </source>
</evidence>
<organism evidence="3 4">
    <name type="scientific">Aeoliella mucimassa</name>
    <dbReference type="NCBI Taxonomy" id="2527972"/>
    <lineage>
        <taxon>Bacteria</taxon>
        <taxon>Pseudomonadati</taxon>
        <taxon>Planctomycetota</taxon>
        <taxon>Planctomycetia</taxon>
        <taxon>Pirellulales</taxon>
        <taxon>Lacipirellulaceae</taxon>
        <taxon>Aeoliella</taxon>
    </lineage>
</organism>
<keyword evidence="4" id="KW-1185">Reference proteome</keyword>
<evidence type="ECO:0000313" key="4">
    <source>
        <dbReference type="Proteomes" id="UP000315750"/>
    </source>
</evidence>
<keyword evidence="3" id="KW-0560">Oxidoreductase</keyword>
<dbReference type="GO" id="GO:0008610">
    <property type="term" value="P:lipid biosynthetic process"/>
    <property type="evidence" value="ECO:0007669"/>
    <property type="project" value="TreeGrafter"/>
</dbReference>
<dbReference type="EMBL" id="CP036278">
    <property type="protein sequence ID" value="QDU57772.1"/>
    <property type="molecule type" value="Genomic_DNA"/>
</dbReference>
<gene>
    <name evidence="3" type="primary">lgrE</name>
    <name evidence="3" type="ORF">Pan181_39940</name>
</gene>
<dbReference type="Proteomes" id="UP000315750">
    <property type="component" value="Chromosome"/>
</dbReference>
<dbReference type="Gene3D" id="3.40.50.1820">
    <property type="entry name" value="alpha/beta hydrolase"/>
    <property type="match status" value="1"/>
</dbReference>
<dbReference type="EC" id="1.1.-.-" evidence="3"/>
<dbReference type="AlphaFoldDB" id="A0A518ASQ9"/>
<dbReference type="InterPro" id="IPR012223">
    <property type="entry name" value="TEII"/>
</dbReference>
<dbReference type="PANTHER" id="PTHR11487">
    <property type="entry name" value="THIOESTERASE"/>
    <property type="match status" value="1"/>
</dbReference>
<proteinExistence type="inferred from homology"/>
<sequence>MRMPGREDRLAAPVYDELSHLADEITEAISALPPAPHLFVGHSLGGYVAFEVTRRLVDRQLPLPHKLIVAACGAPRGTKPKSPIGQLPDQDFIDEVSNRYDGIPAAVRESPELMAMVLPPLRADIQMIETYEYIAGEPLPVDILALGGTNDPGVAVHRLNAWRELTSRHFAMRLMPGGHFFLHPAPRREATSKAVPPAIAMVLAALPELGDQ</sequence>
<feature type="domain" description="Thioesterase" evidence="2">
    <location>
        <begin position="3"/>
        <end position="183"/>
    </location>
</feature>
<comment type="similarity">
    <text evidence="1">Belongs to the thioesterase family.</text>
</comment>
<dbReference type="InterPro" id="IPR001031">
    <property type="entry name" value="Thioesterase"/>
</dbReference>
<dbReference type="PANTHER" id="PTHR11487:SF0">
    <property type="entry name" value="S-ACYL FATTY ACID SYNTHASE THIOESTERASE, MEDIUM CHAIN"/>
    <property type="match status" value="1"/>
</dbReference>
<accession>A0A518ASQ9</accession>
<name>A0A518ASQ9_9BACT</name>
<dbReference type="Pfam" id="PF00975">
    <property type="entry name" value="Thioesterase"/>
    <property type="match status" value="1"/>
</dbReference>
<dbReference type="InterPro" id="IPR029058">
    <property type="entry name" value="AB_hydrolase_fold"/>
</dbReference>
<dbReference type="GO" id="GO:0016491">
    <property type="term" value="F:oxidoreductase activity"/>
    <property type="evidence" value="ECO:0007669"/>
    <property type="project" value="UniProtKB-KW"/>
</dbReference>
<evidence type="ECO:0000313" key="3">
    <source>
        <dbReference type="EMBL" id="QDU57772.1"/>
    </source>
</evidence>
<dbReference type="SUPFAM" id="SSF53474">
    <property type="entry name" value="alpha/beta-Hydrolases"/>
    <property type="match status" value="1"/>
</dbReference>
<evidence type="ECO:0000259" key="2">
    <source>
        <dbReference type="Pfam" id="PF00975"/>
    </source>
</evidence>